<gene>
    <name evidence="6" type="ORF">C5750_02795</name>
</gene>
<dbReference type="InterPro" id="IPR000914">
    <property type="entry name" value="SBP_5_dom"/>
</dbReference>
<evidence type="ECO:0000256" key="3">
    <source>
        <dbReference type="ARBA" id="ARBA00022729"/>
    </source>
</evidence>
<feature type="domain" description="Solute-binding protein family 5" evidence="5">
    <location>
        <begin position="70"/>
        <end position="403"/>
    </location>
</feature>
<feature type="chain" id="PRO_5015487102" evidence="4">
    <location>
        <begin position="25"/>
        <end position="494"/>
    </location>
</feature>
<proteinExistence type="inferred from homology"/>
<dbReference type="CDD" id="cd08494">
    <property type="entry name" value="PBP2_NikA_DppA_OppA_like_6"/>
    <property type="match status" value="1"/>
</dbReference>
<dbReference type="GO" id="GO:0030288">
    <property type="term" value="C:outer membrane-bounded periplasmic space"/>
    <property type="evidence" value="ECO:0007669"/>
    <property type="project" value="UniProtKB-ARBA"/>
</dbReference>
<evidence type="ECO:0000313" key="6">
    <source>
        <dbReference type="EMBL" id="PRD58084.1"/>
    </source>
</evidence>
<evidence type="ECO:0000256" key="4">
    <source>
        <dbReference type="SAM" id="SignalP"/>
    </source>
</evidence>
<comment type="similarity">
    <text evidence="2">Belongs to the bacterial solute-binding protein 5 family.</text>
</comment>
<dbReference type="InterPro" id="IPR030678">
    <property type="entry name" value="Peptide/Ni-bd"/>
</dbReference>
<evidence type="ECO:0000259" key="5">
    <source>
        <dbReference type="Pfam" id="PF00496"/>
    </source>
</evidence>
<dbReference type="PANTHER" id="PTHR30290:SF38">
    <property type="entry name" value="D,D-DIPEPTIDE-BINDING PERIPLASMIC PROTEIN DDPA-RELATED"/>
    <property type="match status" value="1"/>
</dbReference>
<dbReference type="GO" id="GO:0015833">
    <property type="term" value="P:peptide transport"/>
    <property type="evidence" value="ECO:0007669"/>
    <property type="project" value="TreeGrafter"/>
</dbReference>
<dbReference type="SUPFAM" id="SSF53850">
    <property type="entry name" value="Periplasmic binding protein-like II"/>
    <property type="match status" value="1"/>
</dbReference>
<comment type="caution">
    <text evidence="6">The sequence shown here is derived from an EMBL/GenBank/DDBJ whole genome shotgun (WGS) entry which is preliminary data.</text>
</comment>
<dbReference type="Proteomes" id="UP000238563">
    <property type="component" value="Unassembled WGS sequence"/>
</dbReference>
<dbReference type="InterPro" id="IPR039424">
    <property type="entry name" value="SBP_5"/>
</dbReference>
<comment type="subcellular location">
    <subcellularLocation>
        <location evidence="1">Periplasm</location>
    </subcellularLocation>
</comment>
<dbReference type="EMBL" id="PVBT01000001">
    <property type="protein sequence ID" value="PRD58084.1"/>
    <property type="molecule type" value="Genomic_DNA"/>
</dbReference>
<reference evidence="6 7" key="1">
    <citation type="submission" date="2018-02" db="EMBL/GenBank/DDBJ databases">
        <title>The draft genome of Phyllobacterium myrsinacearum DSM5892.</title>
        <authorList>
            <person name="Li L."/>
            <person name="Liu L."/>
            <person name="Zhang X."/>
            <person name="Wang T."/>
        </authorList>
    </citation>
    <scope>NUCLEOTIDE SEQUENCE [LARGE SCALE GENOMIC DNA]</scope>
    <source>
        <strain evidence="6 7">DSM 5892</strain>
    </source>
</reference>
<dbReference type="Gene3D" id="3.90.76.10">
    <property type="entry name" value="Dipeptide-binding Protein, Domain 1"/>
    <property type="match status" value="1"/>
</dbReference>
<evidence type="ECO:0000313" key="7">
    <source>
        <dbReference type="Proteomes" id="UP000238563"/>
    </source>
</evidence>
<dbReference type="Gene3D" id="3.10.105.10">
    <property type="entry name" value="Dipeptide-binding Protein, Domain 3"/>
    <property type="match status" value="1"/>
</dbReference>
<organism evidence="6 7">
    <name type="scientific">Phyllobacterium myrsinacearum</name>
    <dbReference type="NCBI Taxonomy" id="28101"/>
    <lineage>
        <taxon>Bacteria</taxon>
        <taxon>Pseudomonadati</taxon>
        <taxon>Pseudomonadota</taxon>
        <taxon>Alphaproteobacteria</taxon>
        <taxon>Hyphomicrobiales</taxon>
        <taxon>Phyllobacteriaceae</taxon>
        <taxon>Phyllobacterium</taxon>
    </lineage>
</organism>
<feature type="signal peptide" evidence="4">
    <location>
        <begin position="1"/>
        <end position="24"/>
    </location>
</feature>
<keyword evidence="7" id="KW-1185">Reference proteome</keyword>
<dbReference type="GO" id="GO:1904680">
    <property type="term" value="F:peptide transmembrane transporter activity"/>
    <property type="evidence" value="ECO:0007669"/>
    <property type="project" value="TreeGrafter"/>
</dbReference>
<dbReference type="Gene3D" id="3.40.190.10">
    <property type="entry name" value="Periplasmic binding protein-like II"/>
    <property type="match status" value="1"/>
</dbReference>
<dbReference type="AlphaFoldDB" id="A0A2S9JXL1"/>
<evidence type="ECO:0000256" key="1">
    <source>
        <dbReference type="ARBA" id="ARBA00004418"/>
    </source>
</evidence>
<keyword evidence="3 4" id="KW-0732">Signal</keyword>
<dbReference type="OrthoDB" id="9803988at2"/>
<dbReference type="GO" id="GO:0043190">
    <property type="term" value="C:ATP-binding cassette (ABC) transporter complex"/>
    <property type="evidence" value="ECO:0007669"/>
    <property type="project" value="InterPro"/>
</dbReference>
<dbReference type="PIRSF" id="PIRSF002741">
    <property type="entry name" value="MppA"/>
    <property type="match status" value="1"/>
</dbReference>
<accession>A0A2S9JXL1</accession>
<evidence type="ECO:0000256" key="2">
    <source>
        <dbReference type="ARBA" id="ARBA00005695"/>
    </source>
</evidence>
<sequence length="494" mass="53833">MNTFWKSALAASALVLLSATASLAAKTDLVLGVVLEPPHLDPTAGAATAIGEVVYANVFEGLTRINAKGEVLPALAESWTVSEDGKVYTFKLHKDVKFHDGTAFDAQDVKFSLDRARDDKSVNPQKPLFAAIDTVEVVDPLTVKVTLKQPNGDFLYNMGWAAAVIVAPESADTNKEKPIGTGPFKFDTWAKGSQIVISRNPAYWGTPVALDKATFRIIPDPAAATAALLAGDVQAFPVFPSYEAVPQFQADPRFKVVIGTTEGETVLGMNNQKPPFDNLKVRQAIGHAIDRKTLIDGAMFGLGTPIGSFFPPHHPAYIDLTAESAYDPALSKKLLAEAGHPNGFKTTLKLPPPVYARRGGEIIAAELREIGVEAEIIPVEWAQWLEQVFKGRDYDMTIVSHTEPNDLNIFARDNYYFNYTSPAFREVIKQIEATSDTAKRTQLYQQAQKILAADAPVAFLFQLPKTGIWDAKVEGLWENGPIPANDLTAVKWAE</sequence>
<dbReference type="RefSeq" id="WP_105732324.1">
    <property type="nucleotide sequence ID" value="NZ_PVBT01000001.1"/>
</dbReference>
<dbReference type="Pfam" id="PF00496">
    <property type="entry name" value="SBP_bac_5"/>
    <property type="match status" value="1"/>
</dbReference>
<dbReference type="PANTHER" id="PTHR30290">
    <property type="entry name" value="PERIPLASMIC BINDING COMPONENT OF ABC TRANSPORTER"/>
    <property type="match status" value="1"/>
</dbReference>
<protein>
    <submittedName>
        <fullName evidence="6">ABC transporter substrate-binding protein</fullName>
    </submittedName>
</protein>
<name>A0A2S9JXL1_9HYPH</name>